<dbReference type="RefSeq" id="WP_198639463.1">
    <property type="nucleotide sequence ID" value="NZ_JAEHNY010000017.1"/>
</dbReference>
<reference evidence="3 4" key="1">
    <citation type="submission" date="2020-12" db="EMBL/GenBank/DDBJ databases">
        <title>Salegentibacter orientalis sp. nov., isolated from costal sediment.</title>
        <authorList>
            <person name="Lian F.-B."/>
        </authorList>
    </citation>
    <scope>NUCLEOTIDE SEQUENCE [LARGE SCALE GENOMIC DNA]</scope>
    <source>
        <strain evidence="3 4">F60176</strain>
    </source>
</reference>
<accession>A0ABS0TK03</accession>
<feature type="domain" description="DUF11" evidence="2">
    <location>
        <begin position="465"/>
        <end position="592"/>
    </location>
</feature>
<gene>
    <name evidence="3" type="ORF">I6U50_15130</name>
</gene>
<name>A0ABS0TK03_9FLAO</name>
<organism evidence="3 4">
    <name type="scientific">Salegentibacter maritimus</name>
    <dbReference type="NCBI Taxonomy" id="2794347"/>
    <lineage>
        <taxon>Bacteria</taxon>
        <taxon>Pseudomonadati</taxon>
        <taxon>Bacteroidota</taxon>
        <taxon>Flavobacteriia</taxon>
        <taxon>Flavobacteriales</taxon>
        <taxon>Flavobacteriaceae</taxon>
        <taxon>Salegentibacter</taxon>
    </lineage>
</organism>
<dbReference type="Pfam" id="PF01345">
    <property type="entry name" value="DUF11"/>
    <property type="match status" value="1"/>
</dbReference>
<evidence type="ECO:0000256" key="1">
    <source>
        <dbReference type="SAM" id="MobiDB-lite"/>
    </source>
</evidence>
<feature type="region of interest" description="Disordered" evidence="1">
    <location>
        <begin position="166"/>
        <end position="196"/>
    </location>
</feature>
<proteinExistence type="predicted"/>
<protein>
    <recommendedName>
        <fullName evidence="2">DUF11 domain-containing protein</fullName>
    </recommendedName>
</protein>
<dbReference type="InterPro" id="IPR013320">
    <property type="entry name" value="ConA-like_dom_sf"/>
</dbReference>
<sequence>MKNIIHILITGIVFLLATFKVSAQFTITDDFKGSGSPDVILGDEAYLTSGVSDPVNAGWLRLTEASESQKGYAYVNKSFPSTLGVLVDFEFTMWRDQDDNTYNGADGFSVFLFDANYGPGNFALGAYGSSLGYANNTATNPRTPGLTGGYVGIGFDAYGNYVRNSEGKNGGSSQLSPNSVALRGPTTSANPDDPNTNKYLDGVTILGNGNIVDALNEQGNAQDDVVDYNTTVGSRPSYANFYRRIQVQITPTGNSTYNITVRWATTQGDVFTELINYTTSDIPPELLKLGFAASTGGGFNYHEIRNLLVTTPGNLRVNKLADKNVLRSVAGSGNENEITYIIEVTNDTPAAISTINIEDQLTDGEGNPIPNGMLNITDISHSGFTNANLPTPTSGAPITSGNFNGTVGLPANSTGTITVKAILNEIPTGNLLQNTVNIGNNEVTDPDLANNTSTVNTPVIAEGVDLTIKKDADQQCLDATNGNDFIIRVSNLGTEDLNYSSTNDVVVTDEIPAGATLTNNSTGWTHSSNGNIHTFTLNGTGTLGSGRSAPPIMFTIDGVSSGYTNTAQVEFNGSGSNIEPPENLGNNSSSINIASQPNAPNVPEAGYIEVCQGETILTSNITDPGYTLTWYLNEGGSPIIPDTSTPGYNTYYLSQSEGGCESELIEILVLVKDASLPESMGGCDTGWCLEDVEGESFSLSDGESVTFNQPATNYGFQFDIYTLDNSFNLEINGTKLAVKELEFQSLNTSGINVRFADGDEFETDTEGDIWQMTGSASAPLIRVVIGPTGSVALYASKVSGGPLFPLVLINDNEFNNIPWNSTGTNTIVGTQNVVGATTMTGYGSGKNKTPCLIITNPMLPSKARN</sequence>
<dbReference type="InterPro" id="IPR001434">
    <property type="entry name" value="OmcB-like_DUF11"/>
</dbReference>
<evidence type="ECO:0000313" key="3">
    <source>
        <dbReference type="EMBL" id="MBI6121358.1"/>
    </source>
</evidence>
<feature type="compositionally biased region" description="Polar residues" evidence="1">
    <location>
        <begin position="171"/>
        <end position="196"/>
    </location>
</feature>
<dbReference type="Proteomes" id="UP000635665">
    <property type="component" value="Unassembled WGS sequence"/>
</dbReference>
<dbReference type="EMBL" id="JAEHNY010000017">
    <property type="protein sequence ID" value="MBI6121358.1"/>
    <property type="molecule type" value="Genomic_DNA"/>
</dbReference>
<comment type="caution">
    <text evidence="3">The sequence shown here is derived from an EMBL/GenBank/DDBJ whole genome shotgun (WGS) entry which is preliminary data.</text>
</comment>
<dbReference type="SUPFAM" id="SSF49899">
    <property type="entry name" value="Concanavalin A-like lectins/glucanases"/>
    <property type="match status" value="1"/>
</dbReference>
<evidence type="ECO:0000259" key="2">
    <source>
        <dbReference type="Pfam" id="PF01345"/>
    </source>
</evidence>
<evidence type="ECO:0000313" key="4">
    <source>
        <dbReference type="Proteomes" id="UP000635665"/>
    </source>
</evidence>
<keyword evidence="4" id="KW-1185">Reference proteome</keyword>
<dbReference type="Gene3D" id="2.60.120.200">
    <property type="match status" value="1"/>
</dbReference>